<comment type="similarity">
    <text evidence="2 8">Belongs to the glycosyltransferase 92 family.</text>
</comment>
<dbReference type="GO" id="GO:0005737">
    <property type="term" value="C:cytoplasm"/>
    <property type="evidence" value="ECO:0007669"/>
    <property type="project" value="TreeGrafter"/>
</dbReference>
<keyword evidence="10" id="KW-1185">Reference proteome</keyword>
<evidence type="ECO:0000256" key="3">
    <source>
        <dbReference type="ARBA" id="ARBA00022676"/>
    </source>
</evidence>
<proteinExistence type="inferred from homology"/>
<sequence length="474" mass="54608">MLKIYYFSRDSMHKTFVTCLFLTLLCTFYVAVLYNPRGSASIEEESFEIPTSNISRASRNLNGCKIEKGNDVFTDRIPHAREHEAWLARGVSKEGNLAANLSLLGAYVYKDYIAVTITSQNLYSRKVFCRYYDCTRSEIGPAFLSKVFPESTIYCGRRPGAKFISLTHELDEEPLTPIPIMDRTFDEPPHFFSVCLAPLYGDEPKWLQLVEFIEHYKLQGATQFYIYLIDVDPYTRLLIDDYVRTGEIELVIMHDRYERPQWLFHMVEIFDCLQRSKHHSKWTAFVDIDERMNVTGYSGTIADYLRGIKDPKVASLEWRSQWVLKTGDSPAKYINEKQLRDELTFVKYTNTTAVGPVGHTQKCIIRSEMVGAMSIHWPHLYAGGRGMGMPANHGVTRHYRNVKFRVFGKNWVDGVLGFGKLTTTHLDPTYAEKLSKAVVSRVKTVYDIIPLDCKKVLSWIWQSHGTTDPCKKMN</sequence>
<evidence type="ECO:0000256" key="1">
    <source>
        <dbReference type="ARBA" id="ARBA00004167"/>
    </source>
</evidence>
<dbReference type="GO" id="GO:0016757">
    <property type="term" value="F:glycosyltransferase activity"/>
    <property type="evidence" value="ECO:0007669"/>
    <property type="project" value="UniProtKB-UniRule"/>
</dbReference>
<dbReference type="Proteomes" id="UP000835052">
    <property type="component" value="Unassembled WGS sequence"/>
</dbReference>
<comment type="caution">
    <text evidence="9">The sequence shown here is derived from an EMBL/GenBank/DDBJ whole genome shotgun (WGS) entry which is preliminary data.</text>
</comment>
<gene>
    <name evidence="9" type="ORF">CAUJ_LOCUS10757</name>
</gene>
<keyword evidence="3 8" id="KW-0328">Glycosyltransferase</keyword>
<dbReference type="InterPro" id="IPR008166">
    <property type="entry name" value="Glyco_transf_92"/>
</dbReference>
<dbReference type="PANTHER" id="PTHR21461">
    <property type="entry name" value="GLYCOSYLTRANSFERASE FAMILY 92 PROTEIN"/>
    <property type="match status" value="1"/>
</dbReference>
<evidence type="ECO:0000256" key="5">
    <source>
        <dbReference type="ARBA" id="ARBA00022692"/>
    </source>
</evidence>
<comment type="subcellular location">
    <subcellularLocation>
        <location evidence="1">Membrane</location>
        <topology evidence="1">Single-pass membrane protein</topology>
    </subcellularLocation>
</comment>
<evidence type="ECO:0000313" key="10">
    <source>
        <dbReference type="Proteomes" id="UP000835052"/>
    </source>
</evidence>
<evidence type="ECO:0000256" key="7">
    <source>
        <dbReference type="ARBA" id="ARBA00023136"/>
    </source>
</evidence>
<evidence type="ECO:0000256" key="2">
    <source>
        <dbReference type="ARBA" id="ARBA00007647"/>
    </source>
</evidence>
<evidence type="ECO:0000256" key="8">
    <source>
        <dbReference type="RuleBase" id="RU366017"/>
    </source>
</evidence>
<dbReference type="OrthoDB" id="5801206at2759"/>
<keyword evidence="7" id="KW-0472">Membrane</keyword>
<dbReference type="GO" id="GO:0016020">
    <property type="term" value="C:membrane"/>
    <property type="evidence" value="ECO:0007669"/>
    <property type="project" value="UniProtKB-SubCell"/>
</dbReference>
<organism evidence="9 10">
    <name type="scientific">Caenorhabditis auriculariae</name>
    <dbReference type="NCBI Taxonomy" id="2777116"/>
    <lineage>
        <taxon>Eukaryota</taxon>
        <taxon>Metazoa</taxon>
        <taxon>Ecdysozoa</taxon>
        <taxon>Nematoda</taxon>
        <taxon>Chromadorea</taxon>
        <taxon>Rhabditida</taxon>
        <taxon>Rhabditina</taxon>
        <taxon>Rhabditomorpha</taxon>
        <taxon>Rhabditoidea</taxon>
        <taxon>Rhabditidae</taxon>
        <taxon>Peloderinae</taxon>
        <taxon>Caenorhabditis</taxon>
    </lineage>
</organism>
<protein>
    <recommendedName>
        <fullName evidence="8">Glycosyltransferase family 92 protein</fullName>
        <ecNumber evidence="8">2.4.1.-</ecNumber>
    </recommendedName>
</protein>
<keyword evidence="6" id="KW-1133">Transmembrane helix</keyword>
<dbReference type="EMBL" id="CAJGYM010000048">
    <property type="protein sequence ID" value="CAD6194838.1"/>
    <property type="molecule type" value="Genomic_DNA"/>
</dbReference>
<keyword evidence="4 8" id="KW-0808">Transferase</keyword>
<dbReference type="AlphaFoldDB" id="A0A8S1HK38"/>
<dbReference type="EC" id="2.4.1.-" evidence="8"/>
<dbReference type="Pfam" id="PF01697">
    <property type="entry name" value="Glyco_transf_92"/>
    <property type="match status" value="1"/>
</dbReference>
<keyword evidence="5" id="KW-0812">Transmembrane</keyword>
<dbReference type="PANTHER" id="PTHR21461:SF40">
    <property type="entry name" value="GLYCOSYLTRANSFERASE FAMILY 92 PROTEIN"/>
    <property type="match status" value="1"/>
</dbReference>
<evidence type="ECO:0000256" key="6">
    <source>
        <dbReference type="ARBA" id="ARBA00022989"/>
    </source>
</evidence>
<evidence type="ECO:0000313" key="9">
    <source>
        <dbReference type="EMBL" id="CAD6194838.1"/>
    </source>
</evidence>
<evidence type="ECO:0000256" key="4">
    <source>
        <dbReference type="ARBA" id="ARBA00022679"/>
    </source>
</evidence>
<name>A0A8S1HK38_9PELO</name>
<accession>A0A8S1HK38</accession>
<reference evidence="9" key="1">
    <citation type="submission" date="2020-10" db="EMBL/GenBank/DDBJ databases">
        <authorList>
            <person name="Kikuchi T."/>
        </authorList>
    </citation>
    <scope>NUCLEOTIDE SEQUENCE</scope>
    <source>
        <strain evidence="9">NKZ352</strain>
    </source>
</reference>